<dbReference type="InterPro" id="IPR008928">
    <property type="entry name" value="6-hairpin_glycosidase_sf"/>
</dbReference>
<feature type="coiled-coil region" evidence="3">
    <location>
        <begin position="1142"/>
        <end position="1169"/>
    </location>
</feature>
<dbReference type="SMART" id="SM01068">
    <property type="entry name" value="CBM_X"/>
    <property type="match status" value="2"/>
</dbReference>
<feature type="transmembrane region" description="Helical" evidence="4">
    <location>
        <begin position="797"/>
        <end position="814"/>
    </location>
</feature>
<reference evidence="8" key="1">
    <citation type="submission" date="2019-11" db="EMBL/GenBank/DDBJ databases">
        <authorList>
            <person name="Feng L."/>
        </authorList>
    </citation>
    <scope>NUCLEOTIDE SEQUENCE</scope>
    <source>
        <strain evidence="8">CTertiumLFYP3</strain>
    </source>
</reference>
<evidence type="ECO:0000256" key="2">
    <source>
        <dbReference type="ARBA" id="ARBA00022679"/>
    </source>
</evidence>
<dbReference type="InterPro" id="IPR052047">
    <property type="entry name" value="GH94_Enzymes"/>
</dbReference>
<dbReference type="GO" id="GO:0030246">
    <property type="term" value="F:carbohydrate binding"/>
    <property type="evidence" value="ECO:0007669"/>
    <property type="project" value="InterPro"/>
</dbReference>
<dbReference type="Pfam" id="PF17167">
    <property type="entry name" value="Glyco_hydro_94"/>
    <property type="match status" value="1"/>
</dbReference>
<protein>
    <submittedName>
        <fullName evidence="8">N,N'-diacetylchitobiose phosphorylase</fullName>
        <ecNumber evidence="8">2.4.1.280</ecNumber>
    </submittedName>
</protein>
<feature type="domain" description="Glycoamylase-like" evidence="6">
    <location>
        <begin position="1287"/>
        <end position="1496"/>
    </location>
</feature>
<keyword evidence="4" id="KW-0812">Transmembrane</keyword>
<feature type="transmembrane region" description="Helical" evidence="4">
    <location>
        <begin position="853"/>
        <end position="872"/>
    </location>
</feature>
<dbReference type="Gene3D" id="1.50.10.10">
    <property type="match status" value="1"/>
</dbReference>
<dbReference type="Gene3D" id="2.60.420.10">
    <property type="entry name" value="Maltose phosphorylase, domain 3"/>
    <property type="match status" value="1"/>
</dbReference>
<dbReference type="Gene3D" id="2.70.98.40">
    <property type="entry name" value="Glycoside hydrolase, family 65, N-terminal domain"/>
    <property type="match status" value="2"/>
</dbReference>
<dbReference type="InterPro" id="IPR010383">
    <property type="entry name" value="Glyco_hydrolase_94_b-supersand"/>
</dbReference>
<feature type="transmembrane region" description="Helical" evidence="4">
    <location>
        <begin position="934"/>
        <end position="952"/>
    </location>
</feature>
<dbReference type="InterPro" id="IPR037820">
    <property type="entry name" value="GH94N_NdvB"/>
</dbReference>
<dbReference type="Pfam" id="PF06165">
    <property type="entry name" value="GH94_b-supersand"/>
    <property type="match status" value="2"/>
</dbReference>
<keyword evidence="1 8" id="KW-0328">Glycosyltransferase</keyword>
<dbReference type="InterPro" id="IPR037824">
    <property type="entry name" value="GH94N_2_NdvB"/>
</dbReference>
<name>A0A6N3GSF9_9CLOT</name>
<gene>
    <name evidence="8" type="primary">chbP</name>
    <name evidence="8" type="ORF">CTLFYP3_00052</name>
</gene>
<evidence type="ECO:0000313" key="8">
    <source>
        <dbReference type="EMBL" id="VYU66883.1"/>
    </source>
</evidence>
<feature type="transmembrane region" description="Helical" evidence="4">
    <location>
        <begin position="430"/>
        <end position="455"/>
    </location>
</feature>
<dbReference type="EMBL" id="CACRTO010000049">
    <property type="protein sequence ID" value="VYU66883.1"/>
    <property type="molecule type" value="Genomic_DNA"/>
</dbReference>
<evidence type="ECO:0000256" key="4">
    <source>
        <dbReference type="SAM" id="Phobius"/>
    </source>
</evidence>
<feature type="domain" description="Glycosyl hydrolase 94 supersandwich" evidence="5">
    <location>
        <begin position="1533"/>
        <end position="1812"/>
    </location>
</feature>
<feature type="domain" description="Glycosyl hydrolase 94 catalytic" evidence="7">
    <location>
        <begin position="2442"/>
        <end position="2866"/>
    </location>
</feature>
<evidence type="ECO:0000259" key="7">
    <source>
        <dbReference type="Pfam" id="PF17167"/>
    </source>
</evidence>
<dbReference type="GO" id="GO:0005975">
    <property type="term" value="P:carbohydrate metabolic process"/>
    <property type="evidence" value="ECO:0007669"/>
    <property type="project" value="InterPro"/>
</dbReference>
<feature type="transmembrane region" description="Helical" evidence="4">
    <location>
        <begin position="820"/>
        <end position="841"/>
    </location>
</feature>
<feature type="transmembrane region" description="Helical" evidence="4">
    <location>
        <begin position="402"/>
        <end position="424"/>
    </location>
</feature>
<proteinExistence type="predicted"/>
<feature type="domain" description="Glycosyl hydrolase 94 supersandwich" evidence="5">
    <location>
        <begin position="2155"/>
        <end position="2428"/>
    </location>
</feature>
<accession>A0A6N3GSF9</accession>
<dbReference type="PANTHER" id="PTHR37469">
    <property type="entry name" value="CELLOBIONIC ACID PHOSPHORYLASE-RELATED"/>
    <property type="match status" value="1"/>
</dbReference>
<dbReference type="SUPFAM" id="SSF74650">
    <property type="entry name" value="Galactose mutarotase-like"/>
    <property type="match status" value="2"/>
</dbReference>
<dbReference type="GO" id="GO:0016757">
    <property type="term" value="F:glycosyltransferase activity"/>
    <property type="evidence" value="ECO:0007669"/>
    <property type="project" value="UniProtKB-KW"/>
</dbReference>
<dbReference type="SUPFAM" id="SSF48208">
    <property type="entry name" value="Six-hairpin glycosidases"/>
    <property type="match status" value="1"/>
</dbReference>
<dbReference type="InterPro" id="IPR011013">
    <property type="entry name" value="Gal_mutarotase_sf_dom"/>
</dbReference>
<feature type="transmembrane region" description="Helical" evidence="4">
    <location>
        <begin position="907"/>
        <end position="927"/>
    </location>
</feature>
<dbReference type="InterPro" id="IPR019282">
    <property type="entry name" value="Glycoamylase-like_cons_dom"/>
</dbReference>
<keyword evidence="3" id="KW-0175">Coiled coil</keyword>
<keyword evidence="2 8" id="KW-0808">Transferase</keyword>
<dbReference type="InterPro" id="IPR012341">
    <property type="entry name" value="6hp_glycosidase-like_sf"/>
</dbReference>
<sequence length="2939" mass="338856">MKDEALRNGRRTVLIELNEAFKGILHNHKYLNKLVKQGEEVIPSAEWLLDNIYLIEKEYKTIKNNLPINYFNNLPSIDLEGVKYPRIYLLAKEYIEINSNVITLEEAIKFINNQDEDFNIGELWAFPLMIRISLILNLANIVHKMVVLQKQRLGAKDLANLVIDYYEKDKIEELLSKLEEKYPIKRSEEKIHANHEDNYLEEKYVESDYMGDDESLHDGMFSPEFIDKLFSILRDNSVEDERIYKFVLDRLRGKENSNFEKEIIKDHIKEGTIATSIGANINSLRVMDSINWKKFFAETSEVEKILIQDPSGVYSNMDFETKDYYRHKLEELSRKTNINEIEIAKTALELSSLYIENKDLYKRHIGYYIVDSGIHDVLKRLGLSNSKEINKNLKKSLSETSYVLAILLGTVLLDLLILLITYLVPLDFNSMQYILAFILMLIPSSEVVISLYNWFIAKITEVSFIPKMDYSKGVPYEDKTIVVIPAILSSPQDVIKLLKRLEVYYLANRDKNIFFALLGDLYDSKNQEENDDKLINEEALNLVNELNLKYADKETPRFYFFNRQRLYNQKDEIFMGYERKRGKLMEFMALLRGDKETSYNIISDDIKALEDIKYLITLDSDTFLPIGSAKKLISAMSHVLNRPKVEDGRVVRGYSIMQPKVSVNLEDKHRTYFSTVFAGDAGVDAYSTASSDTYQDLFSEGSFTGKGIIEINSFYNILKEEIKENKVLSHDLIEGVLTRCALLTDVEVVDSYPSSYLSSALRLHRWVRGDWQIASFVFSDKLSLISKWKIIDNLRRSLLAPSLLIGFIFTLTVLKGAVQVSILLFLALIIPLMFTVTDFVVTPKKKLMGTFKNLRQILLILSFIPYQAYLMIDAIARTIYRLTISKKKLLQWRTAENVDSSVKDNYIWYYNKMWISGGFGVIVLLLSLTNSLEVIVTTIPIAILWILAPIIACKISKEEIIEKEALDIDDKKFLSKISRRIWAYYEDFVNEENNYLAPDNYQEKPYKGVAHRTSPTNIGMGLISNLTAYDLGYLSIGEFIYRLELILDGMRGLEKYRGHYLNWYNTKTKEALWPRYVSTVDSGNLLGYLWIIKEELLTLRKKPIIRDKEIHSLRDTFFIAREDFNMDFYDSIPEEINLVDYREILNREYEGAKERIDKIEEDNKESEEKYWLEKLMIESERKIDFYDFIFSGVEKLVLDKLNEDKDFTLEDLIDRLEEISLSSGDEFKEILNKKIIKLKEFDERITILASEISSIMEDMKFDFLFSKERGLFAIGYNAEEDSLGNSYYDLMASEARISSLLAIARGEVPKEHWYNLSRNMTKAFGEKTLVSWSGTMFEYFMPFQVLKSFDNTIWSLTYSSVVKAQKTYGGRKNTPWGISESAYYVFDINQNYQYKAFGVPGVGLKRGLEDELVISPYSSIMTIPYAIKDSINNLKRIYENKAYGKYGFIEAIDYSDSEKGPKEVRCYMVHHLGMSLLALDNALNNNILQERFHNIPEIKAVEILLKERVPENIVFDRDIDIKKVTRKPLEKEEFIPRIYTDIPTENPEVLLLSNGTYSTMIANNGSGYSKKDDMTVYRWKGDSTADSSGMFFYIKNLNSNDFWSASFEPCKDYGDDVAIEFTLDKARFERKDGNISTRYEVSIATEDNVEVRKLILKNNGENQRTLEITSYLEVTLQSFEGDAVHPSFSNLFISTEYNEDAKALIGNRRPRAAGAVTHYIFHSVATNSELDGDLTYETSRLNFIGRNRTLKDPEVMDNDAPLQNTVGTVLDPIMSIRSRVTLKPLEEKVIYYLTGVAESKEEILNLAYKYKEVSVIEKTEDAYNYSNQLELKHIGIRSAQANMYQSLASYILYLHSGRKNREDYIKNISMNQENLWSYGISGDLPIILLVIYGEEDIDLLRQVINMHYYFRSKGIKTDLIIYNEEEVSYEEPLQKDIISTVKNSLERENLNKAGGIFIHNKATMDENIRNFIIGISKIYINAKEGTLSKQLVEAVSYDYNKSSYKDDSYMNRIKVNINEADYIRSHINHKHNTDILHEENINEDSNNINHADNHETLKNTKNDNMILNEMDINESSNNNNVNMALNNNVGINVDSNNSTDNNNEVSIDGSASVSDDDIKNSIISENLKNVENKEYNSNEDLDFFNGYGGFDKNDKSYVIKLKDYESTPAPWINVISNKDFGFHVSEVGSSYTWYGNSRENKITPWSNDWVSDPTGEALYIRDNKSGTYFTITPMPIRDGGEYTIKHSFGYSTFTHSAYNIKGEMQVFCPKDEKVKLCKVKIKNLSDMDRDLSLFYYAQLVLGVYNYGSAKYITTSIKDNYIYGENPYSKYFGKQKAYLSIVDNRNEGESHQSFTGDRKSFIGANSDLGKPKALSMNSLNNISGSIYDPCLASQLNIALKANEEREIIILLGEEEEESLIEEKINNYRNLDNVYSALDNVKAYWSNFLGNIQVKTPDASMDYLLNGWLMYQTLSCRYLSRTAFYQSGGAYGFRDQLQDSMSIGILDSSITREQILRSASRQYLEGDVQHWWHPVINSGIRTRFSDDLLWLPYVTAEYINSTGDYSILEEEAPYLEDEPLREGEDERYTIVNQSSKSGSIYEHCLKAIDIALKFGRHNIPLMGSGDWNDGMSTVGNKGEGESIWVGWFLYKILDNFKEICRFKNDNSKEEDYIKMQEFIRENLEKNAWDGGWYRRAYFDNGTPLGSRENDECKIDSLAQSWSIISKAGKEARTIEAMEAVDKYLVDKNHGLIKLLAPPFDKSSLEPGYIKGYVAGVRENGGQYTHAAVWVILALTKLNLGDKAWKYYNMINPINHSNTELEARRYKVEPYVMAADVYIKEPHGGRGGWSWYTGASGWMYKVGLEDILGLKKLEDKGYEIKPCIPESWKEYEIKINNKDENYNIKIKRAEGNEEKGILINGEKTEDNIIPRNKGNLEILVLI</sequence>
<keyword evidence="4" id="KW-0472">Membrane</keyword>
<dbReference type="EC" id="2.4.1.280" evidence="8"/>
<keyword evidence="4" id="KW-1133">Transmembrane helix</keyword>
<evidence type="ECO:0000259" key="6">
    <source>
        <dbReference type="Pfam" id="PF10091"/>
    </source>
</evidence>
<evidence type="ECO:0000256" key="1">
    <source>
        <dbReference type="ARBA" id="ARBA00022676"/>
    </source>
</evidence>
<evidence type="ECO:0000256" key="3">
    <source>
        <dbReference type="SAM" id="Coils"/>
    </source>
</evidence>
<dbReference type="InterPro" id="IPR033432">
    <property type="entry name" value="GH94_catalytic"/>
</dbReference>
<dbReference type="CDD" id="cd11756">
    <property type="entry name" value="GH94N_ChvB_NdvB_1_like"/>
    <property type="match status" value="1"/>
</dbReference>
<dbReference type="RefSeq" id="WP_156627844.1">
    <property type="nucleotide sequence ID" value="NZ_CACRTO010000049.1"/>
</dbReference>
<dbReference type="Gene3D" id="1.50.10.140">
    <property type="match status" value="2"/>
</dbReference>
<evidence type="ECO:0000259" key="5">
    <source>
        <dbReference type="Pfam" id="PF06165"/>
    </source>
</evidence>
<dbReference type="CDD" id="cd11753">
    <property type="entry name" value="GH94N_ChvB_NdvB_2_like"/>
    <property type="match status" value="1"/>
</dbReference>
<dbReference type="InterPro" id="IPR037018">
    <property type="entry name" value="GH65_N"/>
</dbReference>
<dbReference type="PANTHER" id="PTHR37469:SF2">
    <property type="entry name" value="CELLOBIONIC ACID PHOSPHORYLASE"/>
    <property type="match status" value="1"/>
</dbReference>
<dbReference type="Pfam" id="PF10091">
    <property type="entry name" value="Glycoamylase"/>
    <property type="match status" value="1"/>
</dbReference>
<organism evidence="8">
    <name type="scientific">Clostridium tertium</name>
    <dbReference type="NCBI Taxonomy" id="1559"/>
    <lineage>
        <taxon>Bacteria</taxon>
        <taxon>Bacillati</taxon>
        <taxon>Bacillota</taxon>
        <taxon>Clostridia</taxon>
        <taxon>Eubacteriales</taxon>
        <taxon>Clostridiaceae</taxon>
        <taxon>Clostridium</taxon>
    </lineage>
</organism>